<accession>A0A5N7D3J9</accession>
<name>A0A5N7D3J9_9EURO</name>
<organism evidence="1 2">
    <name type="scientific">Aspergillus pseudonomiae</name>
    <dbReference type="NCBI Taxonomy" id="1506151"/>
    <lineage>
        <taxon>Eukaryota</taxon>
        <taxon>Fungi</taxon>
        <taxon>Dikarya</taxon>
        <taxon>Ascomycota</taxon>
        <taxon>Pezizomycotina</taxon>
        <taxon>Eurotiomycetes</taxon>
        <taxon>Eurotiomycetidae</taxon>
        <taxon>Eurotiales</taxon>
        <taxon>Aspergillaceae</taxon>
        <taxon>Aspergillus</taxon>
        <taxon>Aspergillus subgen. Circumdati</taxon>
    </lineage>
</organism>
<dbReference type="AlphaFoldDB" id="A0A5N7D3J9"/>
<gene>
    <name evidence="1" type="ORF">BDV37DRAFT_296696</name>
</gene>
<protein>
    <submittedName>
        <fullName evidence="1">Uncharacterized protein</fullName>
    </submittedName>
</protein>
<keyword evidence="2" id="KW-1185">Reference proteome</keyword>
<dbReference type="Proteomes" id="UP000325579">
    <property type="component" value="Unassembled WGS sequence"/>
</dbReference>
<sequence>MFFHPLPADATPWVLFRAVARSTDQCYLHARRTSGGPLSLQDFDNYLSWETEWHTPFISFGTWRRAMAQRKYLESTRERDIVVIAVWTKGLASVYSAEEPYRDEYLVEGCIAADEYRILAIFEGGGTERDVVFECLFIYQASTTIPNEFFPGRRSSNALEDIEDEIYYYSGVRNDMKRDVLVQVITGWH</sequence>
<evidence type="ECO:0000313" key="1">
    <source>
        <dbReference type="EMBL" id="KAE8400819.1"/>
    </source>
</evidence>
<evidence type="ECO:0000313" key="2">
    <source>
        <dbReference type="Proteomes" id="UP000325579"/>
    </source>
</evidence>
<dbReference type="OrthoDB" id="5383867at2759"/>
<reference evidence="1 2" key="1">
    <citation type="submission" date="2019-04" db="EMBL/GenBank/DDBJ databases">
        <authorList>
            <consortium name="DOE Joint Genome Institute"/>
            <person name="Mondo S."/>
            <person name="Kjaerbolling I."/>
            <person name="Vesth T."/>
            <person name="Frisvad J.C."/>
            <person name="Nybo J.L."/>
            <person name="Theobald S."/>
            <person name="Kildgaard S."/>
            <person name="Isbrandt T."/>
            <person name="Kuo A."/>
            <person name="Sato A."/>
            <person name="Lyhne E.K."/>
            <person name="Kogle M.E."/>
            <person name="Wiebenga A."/>
            <person name="Kun R.S."/>
            <person name="Lubbers R.J."/>
            <person name="Makela M.R."/>
            <person name="Barry K."/>
            <person name="Chovatia M."/>
            <person name="Clum A."/>
            <person name="Daum C."/>
            <person name="Haridas S."/>
            <person name="He G."/>
            <person name="LaButti K."/>
            <person name="Lipzen A."/>
            <person name="Riley R."/>
            <person name="Salamov A."/>
            <person name="Simmons B.A."/>
            <person name="Magnuson J.K."/>
            <person name="Henrissat B."/>
            <person name="Mortensen U.H."/>
            <person name="Larsen T.O."/>
            <person name="Devries R.P."/>
            <person name="Grigoriev I.V."/>
            <person name="Machida M."/>
            <person name="Baker S.E."/>
            <person name="Andersen M.R."/>
            <person name="Cantor M.N."/>
            <person name="Hua S.X."/>
        </authorList>
    </citation>
    <scope>NUCLEOTIDE SEQUENCE [LARGE SCALE GENOMIC DNA]</scope>
    <source>
        <strain evidence="1 2">CBS 119388</strain>
    </source>
</reference>
<dbReference type="RefSeq" id="XP_031938138.1">
    <property type="nucleotide sequence ID" value="XM_032090172.1"/>
</dbReference>
<dbReference type="EMBL" id="ML736810">
    <property type="protein sequence ID" value="KAE8400819.1"/>
    <property type="molecule type" value="Genomic_DNA"/>
</dbReference>
<dbReference type="GeneID" id="43674863"/>
<proteinExistence type="predicted"/>